<dbReference type="EMBL" id="KZ293646">
    <property type="protein sequence ID" value="PBL00436.1"/>
    <property type="molecule type" value="Genomic_DNA"/>
</dbReference>
<organism evidence="4 5">
    <name type="scientific">Armillaria gallica</name>
    <name type="common">Bulbous honey fungus</name>
    <name type="synonym">Armillaria bulbosa</name>
    <dbReference type="NCBI Taxonomy" id="47427"/>
    <lineage>
        <taxon>Eukaryota</taxon>
        <taxon>Fungi</taxon>
        <taxon>Dikarya</taxon>
        <taxon>Basidiomycota</taxon>
        <taxon>Agaricomycotina</taxon>
        <taxon>Agaricomycetes</taxon>
        <taxon>Agaricomycetidae</taxon>
        <taxon>Agaricales</taxon>
        <taxon>Marasmiineae</taxon>
        <taxon>Physalacriaceae</taxon>
        <taxon>Armillaria</taxon>
    </lineage>
</organism>
<feature type="region of interest" description="Disordered" evidence="1">
    <location>
        <begin position="186"/>
        <end position="207"/>
    </location>
</feature>
<protein>
    <submittedName>
        <fullName evidence="4">Uncharacterized protein</fullName>
    </submittedName>
</protein>
<feature type="region of interest" description="Disordered" evidence="1">
    <location>
        <begin position="295"/>
        <end position="381"/>
    </location>
</feature>
<keyword evidence="5" id="KW-1185">Reference proteome</keyword>
<feature type="signal peptide" evidence="3">
    <location>
        <begin position="1"/>
        <end position="21"/>
    </location>
</feature>
<dbReference type="AlphaFoldDB" id="A0A2H3DZ18"/>
<dbReference type="InParanoid" id="A0A2H3DZ18"/>
<proteinExistence type="predicted"/>
<keyword evidence="2" id="KW-0472">Membrane</keyword>
<accession>A0A2H3DZ18</accession>
<dbReference type="OrthoDB" id="3245657at2759"/>
<keyword evidence="2" id="KW-1133">Transmembrane helix</keyword>
<feature type="chain" id="PRO_5013736139" evidence="3">
    <location>
        <begin position="22"/>
        <end position="381"/>
    </location>
</feature>
<reference evidence="5" key="1">
    <citation type="journal article" date="2017" name="Nat. Ecol. Evol.">
        <title>Genome expansion and lineage-specific genetic innovations in the forest pathogenic fungi Armillaria.</title>
        <authorList>
            <person name="Sipos G."/>
            <person name="Prasanna A.N."/>
            <person name="Walter M.C."/>
            <person name="O'Connor E."/>
            <person name="Balint B."/>
            <person name="Krizsan K."/>
            <person name="Kiss B."/>
            <person name="Hess J."/>
            <person name="Varga T."/>
            <person name="Slot J."/>
            <person name="Riley R."/>
            <person name="Boka B."/>
            <person name="Rigling D."/>
            <person name="Barry K."/>
            <person name="Lee J."/>
            <person name="Mihaltcheva S."/>
            <person name="LaButti K."/>
            <person name="Lipzen A."/>
            <person name="Waldron R."/>
            <person name="Moloney N.M."/>
            <person name="Sperisen C."/>
            <person name="Kredics L."/>
            <person name="Vagvoelgyi C."/>
            <person name="Patrignani A."/>
            <person name="Fitzpatrick D."/>
            <person name="Nagy I."/>
            <person name="Doyle S."/>
            <person name="Anderson J.B."/>
            <person name="Grigoriev I.V."/>
            <person name="Gueldener U."/>
            <person name="Muensterkoetter M."/>
            <person name="Nagy L.G."/>
        </authorList>
    </citation>
    <scope>NUCLEOTIDE SEQUENCE [LARGE SCALE GENOMIC DNA]</scope>
    <source>
        <strain evidence="5">Ar21-2</strain>
    </source>
</reference>
<sequence>MNLLGLCFVLFYLSLEFLVEAKLVNVTIDDQSAGLIFSPVDAWNNGASCQACTARPDGSQAIDETWHDSTFNKDPGSNNYPNQVLNVSTSFNGTAIYVICILAKTASSPTGNSDMSFYIDNDFVGEFYQTAPGEQGYQYNYTVYSNNSIPDGLHTFKLQNGHVDGIKALVMLDAIIYSYDDGQSDSPSSASGASNTPTATNTSSSGTNIGSIVGPAVAVPLAVMLGMVAFFLLRRRKGRAKPEEDAVDAFVVHGWNPGHMASALTVQSRQPLMDATYTTTPFLLDHARTIMSAPAASSIAASSQPSSRSKTEWSPNSEAPRSALMHDEATAYSNTPTPHVARSHSIISEAPPSYNEAQATASTSMGSRDSRSSRPNRKPSS</sequence>
<dbReference type="Proteomes" id="UP000217790">
    <property type="component" value="Unassembled WGS sequence"/>
</dbReference>
<keyword evidence="2" id="KW-0812">Transmembrane</keyword>
<dbReference type="OMA" id="WNNGASC"/>
<dbReference type="Gene3D" id="2.60.120.260">
    <property type="entry name" value="Galactose-binding domain-like"/>
    <property type="match status" value="1"/>
</dbReference>
<evidence type="ECO:0000313" key="4">
    <source>
        <dbReference type="EMBL" id="PBL00436.1"/>
    </source>
</evidence>
<evidence type="ECO:0000256" key="3">
    <source>
        <dbReference type="SAM" id="SignalP"/>
    </source>
</evidence>
<gene>
    <name evidence="4" type="ORF">ARMGADRAFT_1006643</name>
</gene>
<feature type="transmembrane region" description="Helical" evidence="2">
    <location>
        <begin position="212"/>
        <end position="233"/>
    </location>
</feature>
<feature type="compositionally biased region" description="Low complexity" evidence="1">
    <location>
        <begin position="295"/>
        <end position="308"/>
    </location>
</feature>
<dbReference type="STRING" id="47427.A0A2H3DZ18"/>
<name>A0A2H3DZ18_ARMGA</name>
<evidence type="ECO:0000256" key="2">
    <source>
        <dbReference type="SAM" id="Phobius"/>
    </source>
</evidence>
<evidence type="ECO:0000313" key="5">
    <source>
        <dbReference type="Proteomes" id="UP000217790"/>
    </source>
</evidence>
<evidence type="ECO:0000256" key="1">
    <source>
        <dbReference type="SAM" id="MobiDB-lite"/>
    </source>
</evidence>
<keyword evidence="3" id="KW-0732">Signal</keyword>